<keyword evidence="2" id="KW-0597">Phosphoprotein</keyword>
<evidence type="ECO:0000259" key="9">
    <source>
        <dbReference type="PROSITE" id="PS52004"/>
    </source>
</evidence>
<accession>A0A455SJV9</accession>
<evidence type="ECO:0000313" key="10">
    <source>
        <dbReference type="EMBL" id="BBH88026.1"/>
    </source>
</evidence>
<proteinExistence type="predicted"/>
<dbReference type="InterPro" id="IPR020841">
    <property type="entry name" value="PKS_Beta-ketoAc_synthase_dom"/>
</dbReference>
<dbReference type="InterPro" id="IPR009081">
    <property type="entry name" value="PP-bd_ACP"/>
</dbReference>
<dbReference type="InterPro" id="IPR006162">
    <property type="entry name" value="Ppantetheine_attach_site"/>
</dbReference>
<feature type="domain" description="Ketosynthase family 3 (KS3)" evidence="9">
    <location>
        <begin position="98"/>
        <end position="525"/>
    </location>
</feature>
<dbReference type="PANTHER" id="PTHR43775:SF37">
    <property type="entry name" value="SI:DKEY-61P9.11"/>
    <property type="match status" value="1"/>
</dbReference>
<dbReference type="EMBL" id="AP019376">
    <property type="protein sequence ID" value="BBH88026.1"/>
    <property type="molecule type" value="Genomic_DNA"/>
</dbReference>
<dbReference type="Pfam" id="PF00109">
    <property type="entry name" value="ketoacyl-synt"/>
    <property type="match status" value="2"/>
</dbReference>
<gene>
    <name evidence="10" type="ORF">KTC_27770</name>
</gene>
<dbReference type="Pfam" id="PF08659">
    <property type="entry name" value="KR"/>
    <property type="match status" value="2"/>
</dbReference>
<dbReference type="PROSITE" id="PS52004">
    <property type="entry name" value="KS3_2"/>
    <property type="match status" value="2"/>
</dbReference>
<evidence type="ECO:0000259" key="8">
    <source>
        <dbReference type="PROSITE" id="PS50075"/>
    </source>
</evidence>
<keyword evidence="6" id="KW-0511">Multifunctional enzyme</keyword>
<evidence type="ECO:0000256" key="5">
    <source>
        <dbReference type="ARBA" id="ARBA00023098"/>
    </source>
</evidence>
<dbReference type="Gene3D" id="3.30.70.3290">
    <property type="match status" value="2"/>
</dbReference>
<dbReference type="GO" id="GO:0004312">
    <property type="term" value="F:fatty acid synthase activity"/>
    <property type="evidence" value="ECO:0007669"/>
    <property type="project" value="TreeGrafter"/>
</dbReference>
<sequence length="2908" mass="320510">MRKASFLTEETIQARLQAELAQLLDIDIAEVDIHDSFASYGLVSADAVQFVSLLEDWLGVSLSDTLLYDYPNIAGLTQYLMTLETPHTAARTPRGASNEPIAIIGIGCRFPGGADTPEAFWRLLSHGECTVTEVPPERWSLETFYDPDPQAPGKMYTRFGSFISDIDSFDTSFFGLSPREASRMDPQQRLLLEVAWEALERAGISPESLQESQTGVFIGMMSNQEYMQLQIQHGNGDHLNDPYFGLGSAASVAAGRLSYQLNLKGPALTVDTACSSSLVTTHLACQSLREYESDLALVGGVNVTLLPENIVNYCKMGMLSADGRCKTFDESANGFVLGEGCGILVLKRLSDALADRNPILALIRGSAVNQDGRSNGLTAPNKHAQAAVIRQALANAGITPQQVQYVEAHGSGTALGDPIEVDALMSVLGEERHSEHPLLIGSVKTNIGHLAGAAGIAGLIKTVLALQYRELPPHLHVQKPNSRINWQAYPIEIVQQRRAWPEGAHIAGVSSFGWSGTNAHVIVEEAPMPPETEAPATAQLLLLSARTTTALEQATERLTTYLQQHPTALLADVAYTTQVGRTSFQRRRAIIARNREEALRTLTERSFLTGFPSDKGHPIAFLFSHQEYLSLEQSTEFYQNEPVFRSIIDRCRTYLLHTFNRDIQQCQKQTQSFIVKYALAVLLRSLGVTPSALFSSGRDEYIAACLSGVLSLEDALRLNMAQDTESPDLLSQLPCHPPEIPFISSRTGDWISTEQATDPEYWITCGQQTVDEIRQSQYSKRYFLVHIGGQTEQDTAETSIVALLHSADDHLSVQETVLTCLGKLWLAGVSINWSALHAGTQRRLLSLPTYAFEKQRCWIGNRSEERLPQSGKRELADRFYLPEWIQRPAPRANGLTESGPWLLFHDQADLGKAITQQLLRENQSVIQVYAATHFHRQNDYMYSIRLACQEDYSRLCQELQDSGLFPATIIHCGGFSRQDSEMPSRASFQALQTNGFYSVLFLAQALQAYSHPVRLNIITNQLQPVTDRDHVHPEHAPLQAACKVIQQEYPALRCTHIDLAGNALQYQSDEDTIRQLLIDCCTDSPDQSIAYRNQQRWVQQYRPIHLEAPLYPAHLRKQGVYLITGGLGGIGLALAKYLARTVQARLVLLSRSALPARETWPDLLRSEDSTSKTAQRLQHLLELEALGAEVLLLQADIADPAQTQAAIQQTLTRFGTLHGVFHAAGNVEQEALKSIQHLTRADCELHFQAKVYGTIALYQALQEVPLDFCLLFSSISAVLGGLGFISYAAGNCFLDSFARRYRSLEQPWISVNWDTWLTDSMKTAFQGKALLSYAMELDEGLDALNRILASPVAPRIVHSTGKLQERLQEWLPPVSETPPSQTPTIVRDYERTITTIWQEALGLNEVNPDDNFFESGGNSLIGIQVINKINKALQLQLPNVALFEAPTINALARYARNTQQTATTESKQPQKAKRATPQQNGIAIIGMAGRFPGANSIEQFWENLRNGVETISFFSKEELAEAGVPDHLLQHPDYVRARPILEDIASFDAAFFGYTPRDASLLDPQHRLFLECCWEAVEHAGYDTQTYKGSVGVFGGSAMSTYLLSHANTILGSIDDYQLVISNDKDSLTTTVSYKLNLKGPSVAVQTFCSTSLVAVHLACQSILANECDMALAGGVSVRVPTKRGYLYQEGGMESIDGHCRTFDAKATGSIFGDGVGIVVLKRLSDAIADGDTIHAVIKGSAINNDGSLKVSYSAPSVTGQAEAIKAALLNADVSAESISYVEAHGTATELGDPIEITALTKAFRTDTERQQYCAIGSVKTNVGHLDRAAGVSGLMKTTLALEHEEIPPSLHYQSPNPEITFASSPFYVNSRLTPWPRSSRPRRAMVNSLGMGGTNAHVILEEAPMQTPSSASRSSQLFVLSARSESALQQSISNLQNYLERHPDAKLADVAYTLQVGRRRFEHRCTFVSGTQAGALQALSTGTGLHIRKEQRTGRPLILCFPATDHYQDIQLLCAQEPAFQAHFDRGWESVCSLTGSQREKQPTGQVALFLAEYALGQALLQSGITPQAVFGSGIGEYVAACLAGVLTLEDALSLVLAETPQALAEQARNIELHTPSIPFFSSNSETWLRDGLAIPSSYRGALTKQNVSLSASLLQWIQEPDSVLLTVGTAQNPELTSCLKQVDSRLLPDMLTAIQPGNASFLAMLGQLWLAGVTIDWERFYSQERRHRLPLPTYPFERQHYWIEAAPAQPEVSAQRTTEQKQPLKDWFYLPGWKQAPPARIARRQAREQQAHWVFFMDNCQIGKQLITHLQLLPEQVTCIWAGQAFQKREEGIYSIHPGERADYEMVLKELQAQGKTPATIVHLWSLNREERAIETELREGFSSLLFLAQVLGDLGIQSYSLNVLSSTIYAITGRETIRPALATLSGPCRVIPQEYPSVSCRNIDIELPEPGSQQETTLLHLISAELSSETGESVVALRDKTRWIQSFEPLELPETQPDTVNLRQNGVYMITGIGGLALSMAAYLTQKFHAKIALIGRSMLPARQEWPHILASQGDTSGIGWKIRTVQYLEQAGAELLFLQADVSDEEQMRAALTQTLSTFGTLHGILHTAGAPGVGLIQIKKPADAATVLAPKVVGTETLLRIIKEKPDLSLDFLALFSSITSITGGPGQVDYCAANAFLDACTRCSYPQIGTLVSLSWSEWQWNAWEAGLAGYDSETQNFFRTQRQIFGITAEEGAEAFVRVLASSLSHVIVSPQPFQALLNLSTTLTTRTVLQRTQKQQQNRVKHPRPNLSSSYAPPATDLERQITAIWEDLLGIEAIGVNDNFFELGGNSLIGLDLVTRLKKGLKLTNLAAYIIYEAPSIHALAQVIPQEQAETVSVIRSDRGTRRREALRRRMHGGGQKSE</sequence>
<evidence type="ECO:0000256" key="4">
    <source>
        <dbReference type="ARBA" id="ARBA00022832"/>
    </source>
</evidence>
<evidence type="ECO:0000256" key="2">
    <source>
        <dbReference type="ARBA" id="ARBA00022553"/>
    </source>
</evidence>
<dbReference type="InterPro" id="IPR001227">
    <property type="entry name" value="Ac_transferase_dom_sf"/>
</dbReference>
<dbReference type="InterPro" id="IPR014043">
    <property type="entry name" value="Acyl_transferase_dom"/>
</dbReference>
<organism evidence="10">
    <name type="scientific">Thermosporothrix sp. COM3</name>
    <dbReference type="NCBI Taxonomy" id="2490863"/>
    <lineage>
        <taxon>Bacteria</taxon>
        <taxon>Bacillati</taxon>
        <taxon>Chloroflexota</taxon>
        <taxon>Ktedonobacteria</taxon>
        <taxon>Ktedonobacterales</taxon>
        <taxon>Thermosporotrichaceae</taxon>
        <taxon>Thermosporothrix</taxon>
    </lineage>
</organism>
<dbReference type="CDD" id="cd08953">
    <property type="entry name" value="KR_2_SDR_x"/>
    <property type="match status" value="2"/>
</dbReference>
<dbReference type="Pfam" id="PF02801">
    <property type="entry name" value="Ketoacyl-synt_C"/>
    <property type="match status" value="2"/>
</dbReference>
<dbReference type="Gene3D" id="1.10.1240.100">
    <property type="match status" value="1"/>
</dbReference>
<dbReference type="Pfam" id="PF21394">
    <property type="entry name" value="Beta-ketacyl_N"/>
    <property type="match status" value="2"/>
</dbReference>
<keyword evidence="5" id="KW-0443">Lipid metabolism</keyword>
<feature type="compositionally biased region" description="Polar residues" evidence="7">
    <location>
        <begin position="1459"/>
        <end position="1469"/>
    </location>
</feature>
<dbReference type="SMART" id="SM00827">
    <property type="entry name" value="PKS_AT"/>
    <property type="match status" value="1"/>
</dbReference>
<dbReference type="InterPro" id="IPR013968">
    <property type="entry name" value="PKS_KR"/>
</dbReference>
<feature type="domain" description="Carrier" evidence="8">
    <location>
        <begin position="2801"/>
        <end position="2877"/>
    </location>
</feature>
<feature type="region of interest" description="Disordered" evidence="7">
    <location>
        <begin position="1459"/>
        <end position="1478"/>
    </location>
</feature>
<evidence type="ECO:0000256" key="3">
    <source>
        <dbReference type="ARBA" id="ARBA00022679"/>
    </source>
</evidence>
<dbReference type="InterPro" id="IPR057326">
    <property type="entry name" value="KR_dom"/>
</dbReference>
<dbReference type="InterPro" id="IPR049490">
    <property type="entry name" value="C883_1060-like_KR_N"/>
</dbReference>
<dbReference type="SMART" id="SM00825">
    <property type="entry name" value="PKS_KS"/>
    <property type="match status" value="2"/>
</dbReference>
<dbReference type="FunFam" id="3.40.47.10:FF:000019">
    <property type="entry name" value="Polyketide synthase type I"/>
    <property type="match status" value="1"/>
</dbReference>
<dbReference type="Pfam" id="PF00550">
    <property type="entry name" value="PP-binding"/>
    <property type="match status" value="3"/>
</dbReference>
<dbReference type="SMART" id="SM00822">
    <property type="entry name" value="PKS_KR"/>
    <property type="match status" value="2"/>
</dbReference>
<dbReference type="InterPro" id="IPR014030">
    <property type="entry name" value="Ketoacyl_synth_N"/>
</dbReference>
<dbReference type="Gene3D" id="3.40.47.10">
    <property type="match status" value="2"/>
</dbReference>
<dbReference type="CDD" id="cd00833">
    <property type="entry name" value="PKS"/>
    <property type="match status" value="2"/>
</dbReference>
<dbReference type="Gene3D" id="3.40.50.720">
    <property type="entry name" value="NAD(P)-binding Rossmann-like Domain"/>
    <property type="match status" value="2"/>
</dbReference>
<evidence type="ECO:0000256" key="6">
    <source>
        <dbReference type="ARBA" id="ARBA00023268"/>
    </source>
</evidence>
<reference evidence="10" key="1">
    <citation type="submission" date="2018-12" db="EMBL/GenBank/DDBJ databases">
        <title>Novel natural products biosynthetic potential of the class Ktedonobacteria.</title>
        <authorList>
            <person name="Zheng Y."/>
            <person name="Saitou A."/>
            <person name="Wang C.M."/>
            <person name="Toyoda A."/>
            <person name="Minakuchi Y."/>
            <person name="Sekiguchi Y."/>
            <person name="Ueda K."/>
            <person name="Takano H."/>
            <person name="Sakai Y."/>
            <person name="Yokota A."/>
            <person name="Yabe S."/>
        </authorList>
    </citation>
    <scope>NUCLEOTIDE SEQUENCE</scope>
    <source>
        <strain evidence="10">COM3</strain>
    </source>
</reference>
<dbReference type="InterPro" id="IPR014031">
    <property type="entry name" value="Ketoacyl_synth_C"/>
</dbReference>
<feature type="region of interest" description="Disordered" evidence="7">
    <location>
        <begin position="2779"/>
        <end position="2801"/>
    </location>
</feature>
<dbReference type="SMART" id="SM00823">
    <property type="entry name" value="PKS_PP"/>
    <property type="match status" value="3"/>
</dbReference>
<dbReference type="FunFam" id="3.40.47.10:FF:000042">
    <property type="entry name" value="Polyketide synthase Pks13"/>
    <property type="match status" value="1"/>
</dbReference>
<dbReference type="PANTHER" id="PTHR43775">
    <property type="entry name" value="FATTY ACID SYNTHASE"/>
    <property type="match status" value="1"/>
</dbReference>
<dbReference type="Gene3D" id="3.40.366.10">
    <property type="entry name" value="Malonyl-Coenzyme A Acyl Carrier Protein, domain 2"/>
    <property type="match status" value="2"/>
</dbReference>
<dbReference type="Gene3D" id="1.10.1200.10">
    <property type="entry name" value="ACP-like"/>
    <property type="match status" value="3"/>
</dbReference>
<dbReference type="SUPFAM" id="SSF53901">
    <property type="entry name" value="Thiolase-like"/>
    <property type="match status" value="2"/>
</dbReference>
<dbReference type="PROSITE" id="PS00012">
    <property type="entry name" value="PHOSPHOPANTETHEINE"/>
    <property type="match status" value="2"/>
</dbReference>
<feature type="region of interest" description="Disordered" evidence="7">
    <location>
        <begin position="2887"/>
        <end position="2908"/>
    </location>
</feature>
<protein>
    <recommendedName>
        <fullName evidence="11">Polyketide synthase</fullName>
    </recommendedName>
</protein>
<evidence type="ECO:0008006" key="11">
    <source>
        <dbReference type="Google" id="ProtNLM"/>
    </source>
</evidence>
<keyword evidence="4" id="KW-0276">Fatty acid metabolism</keyword>
<dbReference type="InterPro" id="IPR016039">
    <property type="entry name" value="Thiolase-like"/>
</dbReference>
<evidence type="ECO:0000256" key="7">
    <source>
        <dbReference type="SAM" id="MobiDB-lite"/>
    </source>
</evidence>
<dbReference type="PROSITE" id="PS50075">
    <property type="entry name" value="CARRIER"/>
    <property type="match status" value="3"/>
</dbReference>
<dbReference type="InterPro" id="IPR020806">
    <property type="entry name" value="PKS_PP-bd"/>
</dbReference>
<feature type="domain" description="Ketosynthase family 3 (KS3)" evidence="9">
    <location>
        <begin position="1479"/>
        <end position="1903"/>
    </location>
</feature>
<dbReference type="Pfam" id="PF22621">
    <property type="entry name" value="CurL-like_PKS_C"/>
    <property type="match status" value="2"/>
</dbReference>
<dbReference type="SUPFAM" id="SSF52151">
    <property type="entry name" value="FabD/lysophospholipase-like"/>
    <property type="match status" value="2"/>
</dbReference>
<dbReference type="GO" id="GO:0006633">
    <property type="term" value="P:fatty acid biosynthetic process"/>
    <property type="evidence" value="ECO:0007669"/>
    <property type="project" value="TreeGrafter"/>
</dbReference>
<name>A0A455SJV9_9CHLR</name>
<dbReference type="SMART" id="SM01294">
    <property type="entry name" value="PKS_PP_betabranch"/>
    <property type="match status" value="1"/>
</dbReference>
<dbReference type="InterPro" id="IPR050091">
    <property type="entry name" value="PKS_NRPS_Biosynth_Enz"/>
</dbReference>
<dbReference type="SUPFAM" id="SSF51735">
    <property type="entry name" value="NAD(P)-binding Rossmann-fold domains"/>
    <property type="match status" value="4"/>
</dbReference>
<dbReference type="InterPro" id="IPR036736">
    <property type="entry name" value="ACP-like_sf"/>
</dbReference>
<dbReference type="InterPro" id="IPR036291">
    <property type="entry name" value="NAD(P)-bd_dom_sf"/>
</dbReference>
<feature type="domain" description="Carrier" evidence="8">
    <location>
        <begin position="7"/>
        <end position="84"/>
    </location>
</feature>
<keyword evidence="3" id="KW-0808">Transferase</keyword>
<dbReference type="InterPro" id="IPR016035">
    <property type="entry name" value="Acyl_Trfase/lysoPLipase"/>
</dbReference>
<keyword evidence="1" id="KW-0596">Phosphopantetheine</keyword>
<evidence type="ECO:0000256" key="1">
    <source>
        <dbReference type="ARBA" id="ARBA00022450"/>
    </source>
</evidence>
<dbReference type="SUPFAM" id="SSF47336">
    <property type="entry name" value="ACP-like"/>
    <property type="match status" value="3"/>
</dbReference>
<feature type="domain" description="Carrier" evidence="8">
    <location>
        <begin position="1384"/>
        <end position="1459"/>
    </location>
</feature>
<dbReference type="GO" id="GO:0031177">
    <property type="term" value="F:phosphopantetheine binding"/>
    <property type="evidence" value="ECO:0007669"/>
    <property type="project" value="InterPro"/>
</dbReference>